<feature type="compositionally biased region" description="Polar residues" evidence="1">
    <location>
        <begin position="51"/>
        <end position="83"/>
    </location>
</feature>
<protein>
    <submittedName>
        <fullName evidence="2">Uncharacterized protein</fullName>
    </submittedName>
</protein>
<dbReference type="Proteomes" id="UP000324222">
    <property type="component" value="Unassembled WGS sequence"/>
</dbReference>
<sequence length="177" mass="19957">MSGRLTSEGKAGYGRPPYLLAECWLPNEDSEGVSSVWRQAYWAALRSLTFKQPKQQSSPHDSFNSQPSPLQPNPKSTQTNPTPNLIHPNLTQSNPTQPNPIQTQPNQTQPKPKPNSIKLCDCFKTSSKTLQLIHARFLQPRASPLPHHCICHCTMEADKEKEGEQDEETDIHTHRNE</sequence>
<name>A0A5B7FSN6_PORTR</name>
<keyword evidence="3" id="KW-1185">Reference proteome</keyword>
<evidence type="ECO:0000256" key="1">
    <source>
        <dbReference type="SAM" id="MobiDB-lite"/>
    </source>
</evidence>
<dbReference type="EMBL" id="VSRR010007705">
    <property type="protein sequence ID" value="MPC47374.1"/>
    <property type="molecule type" value="Genomic_DNA"/>
</dbReference>
<evidence type="ECO:0000313" key="3">
    <source>
        <dbReference type="Proteomes" id="UP000324222"/>
    </source>
</evidence>
<gene>
    <name evidence="2" type="ORF">E2C01_041118</name>
</gene>
<proteinExistence type="predicted"/>
<dbReference type="AlphaFoldDB" id="A0A5B7FSN6"/>
<reference evidence="2 3" key="1">
    <citation type="submission" date="2019-05" db="EMBL/GenBank/DDBJ databases">
        <title>Another draft genome of Portunus trituberculatus and its Hox gene families provides insights of decapod evolution.</title>
        <authorList>
            <person name="Jeong J.-H."/>
            <person name="Song I."/>
            <person name="Kim S."/>
            <person name="Choi T."/>
            <person name="Kim D."/>
            <person name="Ryu S."/>
            <person name="Kim W."/>
        </authorList>
    </citation>
    <scope>NUCLEOTIDE SEQUENCE [LARGE SCALE GENOMIC DNA]</scope>
    <source>
        <tissue evidence="2">Muscle</tissue>
    </source>
</reference>
<evidence type="ECO:0000313" key="2">
    <source>
        <dbReference type="EMBL" id="MPC47374.1"/>
    </source>
</evidence>
<feature type="compositionally biased region" description="Low complexity" evidence="1">
    <location>
        <begin position="91"/>
        <end position="116"/>
    </location>
</feature>
<organism evidence="2 3">
    <name type="scientific">Portunus trituberculatus</name>
    <name type="common">Swimming crab</name>
    <name type="synonym">Neptunus trituberculatus</name>
    <dbReference type="NCBI Taxonomy" id="210409"/>
    <lineage>
        <taxon>Eukaryota</taxon>
        <taxon>Metazoa</taxon>
        <taxon>Ecdysozoa</taxon>
        <taxon>Arthropoda</taxon>
        <taxon>Crustacea</taxon>
        <taxon>Multicrustacea</taxon>
        <taxon>Malacostraca</taxon>
        <taxon>Eumalacostraca</taxon>
        <taxon>Eucarida</taxon>
        <taxon>Decapoda</taxon>
        <taxon>Pleocyemata</taxon>
        <taxon>Brachyura</taxon>
        <taxon>Eubrachyura</taxon>
        <taxon>Portunoidea</taxon>
        <taxon>Portunidae</taxon>
        <taxon>Portuninae</taxon>
        <taxon>Portunus</taxon>
    </lineage>
</organism>
<accession>A0A5B7FSN6</accession>
<feature type="region of interest" description="Disordered" evidence="1">
    <location>
        <begin position="158"/>
        <end position="177"/>
    </location>
</feature>
<comment type="caution">
    <text evidence="2">The sequence shown here is derived from an EMBL/GenBank/DDBJ whole genome shotgun (WGS) entry which is preliminary data.</text>
</comment>
<feature type="region of interest" description="Disordered" evidence="1">
    <location>
        <begin position="51"/>
        <end position="117"/>
    </location>
</feature>